<keyword evidence="3 4" id="KW-0443">Lipid metabolism</keyword>
<reference evidence="6" key="2">
    <citation type="submission" date="2021-04" db="EMBL/GenBank/DDBJ databases">
        <authorList>
            <person name="Gilroy R."/>
        </authorList>
    </citation>
    <scope>NUCLEOTIDE SEQUENCE</scope>
    <source>
        <strain evidence="6">ChiHecec2B26-12326</strain>
    </source>
</reference>
<evidence type="ECO:0000256" key="4">
    <source>
        <dbReference type="PROSITE-ProRule" id="PRU01161"/>
    </source>
</evidence>
<dbReference type="EMBL" id="DXEN01000002">
    <property type="protein sequence ID" value="HIX85014.1"/>
    <property type="molecule type" value="Genomic_DNA"/>
</dbReference>
<evidence type="ECO:0000313" key="7">
    <source>
        <dbReference type="Proteomes" id="UP000823847"/>
    </source>
</evidence>
<dbReference type="GO" id="GO:0016787">
    <property type="term" value="F:hydrolase activity"/>
    <property type="evidence" value="ECO:0007669"/>
    <property type="project" value="UniProtKB-UniRule"/>
</dbReference>
<feature type="short sequence motif" description="DGA/G" evidence="4">
    <location>
        <begin position="211"/>
        <end position="213"/>
    </location>
</feature>
<evidence type="ECO:0000256" key="2">
    <source>
        <dbReference type="ARBA" id="ARBA00022963"/>
    </source>
</evidence>
<gene>
    <name evidence="6" type="ORF">H9848_00125</name>
</gene>
<proteinExistence type="predicted"/>
<reference evidence="6" key="1">
    <citation type="journal article" date="2021" name="PeerJ">
        <title>Extensive microbial diversity within the chicken gut microbiome revealed by metagenomics and culture.</title>
        <authorList>
            <person name="Gilroy R."/>
            <person name="Ravi A."/>
            <person name="Getino M."/>
            <person name="Pursley I."/>
            <person name="Horton D.L."/>
            <person name="Alikhan N.F."/>
            <person name="Baker D."/>
            <person name="Gharbi K."/>
            <person name="Hall N."/>
            <person name="Watson M."/>
            <person name="Adriaenssens E.M."/>
            <person name="Foster-Nyarko E."/>
            <person name="Jarju S."/>
            <person name="Secka A."/>
            <person name="Antonio M."/>
            <person name="Oren A."/>
            <person name="Chaudhuri R.R."/>
            <person name="La Ragione R."/>
            <person name="Hildebrand F."/>
            <person name="Pallen M.J."/>
        </authorList>
    </citation>
    <scope>NUCLEOTIDE SEQUENCE</scope>
    <source>
        <strain evidence="6">ChiHecec2B26-12326</strain>
    </source>
</reference>
<dbReference type="InterPro" id="IPR002641">
    <property type="entry name" value="PNPLA_dom"/>
</dbReference>
<dbReference type="Gene3D" id="3.40.1090.10">
    <property type="entry name" value="Cytosolic phospholipase A2 catalytic domain"/>
    <property type="match status" value="2"/>
</dbReference>
<feature type="domain" description="PNPLA" evidence="5">
    <location>
        <begin position="26"/>
        <end position="224"/>
    </location>
</feature>
<evidence type="ECO:0000259" key="5">
    <source>
        <dbReference type="PROSITE" id="PS51635"/>
    </source>
</evidence>
<dbReference type="Pfam" id="PF01734">
    <property type="entry name" value="Patatin"/>
    <property type="match status" value="1"/>
</dbReference>
<dbReference type="CDD" id="cd07205">
    <property type="entry name" value="Pat_PNPLA6_PNPLA7_NTE1_like"/>
    <property type="match status" value="1"/>
</dbReference>
<protein>
    <submittedName>
        <fullName evidence="6">Patatin-like phospholipase family protein</fullName>
    </submittedName>
</protein>
<dbReference type="GO" id="GO:0016042">
    <property type="term" value="P:lipid catabolic process"/>
    <property type="evidence" value="ECO:0007669"/>
    <property type="project" value="UniProtKB-UniRule"/>
</dbReference>
<evidence type="ECO:0000256" key="1">
    <source>
        <dbReference type="ARBA" id="ARBA00022801"/>
    </source>
</evidence>
<name>A0A9D2BN74_9BACT</name>
<dbReference type="AlphaFoldDB" id="A0A9D2BN74"/>
<accession>A0A9D2BN74</accession>
<feature type="active site" description="Proton acceptor" evidence="4">
    <location>
        <position position="211"/>
    </location>
</feature>
<sequence>MGKIQVIISLLLAAIAWPLPAQKVGLVLSGGGAKGAAHIGVIKALEENDIPIDYVTGTSIGAIIGSLYAMGYSPDEMLALILSKDFGYWQTGTVEEKYTYYFKEPEPTPEFAHFSIDMSDSLQVRASFLPQSLINPIQMNQAFMGLYAQATAKAGWNFDNLFVPFRCVASDIYTKKPIVFKNGDLGEAVRASMTFPFVFKPIWKDSIPLFDGGIYDNFPVGPMKEAFHPDFIFGSAVSGDDKKPSGNAYNQIEAMIMQKTDYTVEEEDGMMIQFNFPTVSLLDFPKGKELMDIGYKRTLALIDSIKARVPREVPYEELQARRKAYKDSLPPLVFGNIFVTGVSDAQRKYIDAQLHRDDNDELTFEEFKRAYFRILDYSKAKEIMPRAVYNRRNKNFDLYLDVKMKEEITVNFGGNVSSHQANQLYLGLEYQYLGRFAADVSADFQVGNSFSGVMLNGRMYLQTRIPTYLSWQGVFSDKRYSESQSLFYEDAVPAIIKQRELYMKLKLGFPFLNTAKAEIGLAYGRLNDHYLQSTSIPFPNATFDHSWYDLFSGSLSIEKNTLDTKQYPINGKQQFLAAQYVTGTEKYDPSPTSSTTEEPIGRKTHSWLQLKGRWNHYIEMGEHFNLGYLGEMVISSKNLMSNYTASVLQAPAFTPTPHSRIVFNEAFRANQYVAFGVSPILKFSKLLHLRMDLYGFAPLYEIQKTIPESNPYVGIPRYGKFLRSFKYMGETALVLHLPFVCISLYANGYSYPKKNFNVGLNIGYLIFNPKMLD</sequence>
<feature type="short sequence motif" description="GXSXG" evidence="4">
    <location>
        <begin position="57"/>
        <end position="61"/>
    </location>
</feature>
<evidence type="ECO:0000256" key="3">
    <source>
        <dbReference type="ARBA" id="ARBA00023098"/>
    </source>
</evidence>
<keyword evidence="2 4" id="KW-0442">Lipid degradation</keyword>
<dbReference type="Gene3D" id="2.40.160.50">
    <property type="entry name" value="membrane protein fhac: a member of the omp85/tpsb transporter family"/>
    <property type="match status" value="1"/>
</dbReference>
<feature type="active site" description="Nucleophile" evidence="4">
    <location>
        <position position="59"/>
    </location>
</feature>
<dbReference type="InterPro" id="IPR016035">
    <property type="entry name" value="Acyl_Trfase/lysoPLipase"/>
</dbReference>
<dbReference type="PROSITE" id="PS51635">
    <property type="entry name" value="PNPLA"/>
    <property type="match status" value="1"/>
</dbReference>
<feature type="short sequence motif" description="GXGXXG" evidence="4">
    <location>
        <begin position="30"/>
        <end position="35"/>
    </location>
</feature>
<keyword evidence="1 4" id="KW-0378">Hydrolase</keyword>
<dbReference type="SUPFAM" id="SSF52151">
    <property type="entry name" value="FabD/lysophospholipase-like"/>
    <property type="match status" value="1"/>
</dbReference>
<dbReference type="InterPro" id="IPR050301">
    <property type="entry name" value="NTE"/>
</dbReference>
<dbReference type="PANTHER" id="PTHR14226">
    <property type="entry name" value="NEUROPATHY TARGET ESTERASE/SWISS CHEESE D.MELANOGASTER"/>
    <property type="match status" value="1"/>
</dbReference>
<dbReference type="Proteomes" id="UP000823847">
    <property type="component" value="Unassembled WGS sequence"/>
</dbReference>
<evidence type="ECO:0000313" key="6">
    <source>
        <dbReference type="EMBL" id="HIX85014.1"/>
    </source>
</evidence>
<dbReference type="PANTHER" id="PTHR14226:SF29">
    <property type="entry name" value="NEUROPATHY TARGET ESTERASE SWS"/>
    <property type="match status" value="1"/>
</dbReference>
<organism evidence="6 7">
    <name type="scientific">Candidatus Parabacteroides intestinigallinarum</name>
    <dbReference type="NCBI Taxonomy" id="2838722"/>
    <lineage>
        <taxon>Bacteria</taxon>
        <taxon>Pseudomonadati</taxon>
        <taxon>Bacteroidota</taxon>
        <taxon>Bacteroidia</taxon>
        <taxon>Bacteroidales</taxon>
        <taxon>Tannerellaceae</taxon>
        <taxon>Parabacteroides</taxon>
    </lineage>
</organism>
<comment type="caution">
    <text evidence="6">The sequence shown here is derived from an EMBL/GenBank/DDBJ whole genome shotgun (WGS) entry which is preliminary data.</text>
</comment>